<gene>
    <name evidence="1" type="ORF">FQN60_005156</name>
</gene>
<reference evidence="1 2" key="1">
    <citation type="submission" date="2019-08" db="EMBL/GenBank/DDBJ databases">
        <title>A chromosome-level genome assembly, high-density linkage maps, and genome scans reveal the genomic architecture of hybrid incompatibilities underlying speciation via character displacement in darters (Percidae: Etheostominae).</title>
        <authorList>
            <person name="Moran R.L."/>
            <person name="Catchen J.M."/>
            <person name="Fuller R.C."/>
        </authorList>
    </citation>
    <scope>NUCLEOTIDE SEQUENCE [LARGE SCALE GENOMIC DNA]</scope>
    <source>
        <strain evidence="1">EspeVRDwgs_2016</strain>
        <tissue evidence="1">Muscle</tissue>
    </source>
</reference>
<keyword evidence="2" id="KW-1185">Reference proteome</keyword>
<proteinExistence type="predicted"/>
<dbReference type="Proteomes" id="UP000327493">
    <property type="component" value="Chromosome 3"/>
</dbReference>
<dbReference type="AlphaFoldDB" id="A0A5J5DLZ4"/>
<sequence length="140" mass="15613">MYSSRLGPVNPTTLFSFFSASDRSINMSLLAIFLQEARISFSFSLRSPQKTTTAEDTLHKRLRHFSCELASPRRLEITTGTGKISLVVSPVGRYHPTSTRPLESLRGSCPPSNPLWRNVSLGDLSPLITLFSTWDLETPL</sequence>
<evidence type="ECO:0000313" key="2">
    <source>
        <dbReference type="Proteomes" id="UP000327493"/>
    </source>
</evidence>
<comment type="caution">
    <text evidence="1">The sequence shown here is derived from an EMBL/GenBank/DDBJ whole genome shotgun (WGS) entry which is preliminary data.</text>
</comment>
<protein>
    <submittedName>
        <fullName evidence="1">Uncharacterized protein</fullName>
    </submittedName>
</protein>
<organism evidence="1 2">
    <name type="scientific">Etheostoma spectabile</name>
    <name type="common">orangethroat darter</name>
    <dbReference type="NCBI Taxonomy" id="54343"/>
    <lineage>
        <taxon>Eukaryota</taxon>
        <taxon>Metazoa</taxon>
        <taxon>Chordata</taxon>
        <taxon>Craniata</taxon>
        <taxon>Vertebrata</taxon>
        <taxon>Euteleostomi</taxon>
        <taxon>Actinopterygii</taxon>
        <taxon>Neopterygii</taxon>
        <taxon>Teleostei</taxon>
        <taxon>Neoteleostei</taxon>
        <taxon>Acanthomorphata</taxon>
        <taxon>Eupercaria</taxon>
        <taxon>Perciformes</taxon>
        <taxon>Percoidei</taxon>
        <taxon>Percidae</taxon>
        <taxon>Etheostomatinae</taxon>
        <taxon>Etheostoma</taxon>
    </lineage>
</organism>
<evidence type="ECO:0000313" key="1">
    <source>
        <dbReference type="EMBL" id="KAA8594322.1"/>
    </source>
</evidence>
<accession>A0A5J5DLZ4</accession>
<dbReference type="EMBL" id="VOFY01000003">
    <property type="protein sequence ID" value="KAA8594322.1"/>
    <property type="molecule type" value="Genomic_DNA"/>
</dbReference>
<name>A0A5J5DLZ4_9PERO</name>